<dbReference type="PATRIC" id="fig|1423776.4.peg.321"/>
<organism evidence="2 3">
    <name type="scientific">Secundilactobacillus odoratitofui DSM 19909 = JCM 15043</name>
    <dbReference type="NCBI Taxonomy" id="1423776"/>
    <lineage>
        <taxon>Bacteria</taxon>
        <taxon>Bacillati</taxon>
        <taxon>Bacillota</taxon>
        <taxon>Bacilli</taxon>
        <taxon>Lactobacillales</taxon>
        <taxon>Lactobacillaceae</taxon>
        <taxon>Secundilactobacillus</taxon>
    </lineage>
</organism>
<dbReference type="AlphaFoldDB" id="A0A0R1LRW5"/>
<dbReference type="RefSeq" id="WP_056946977.1">
    <property type="nucleotide sequence ID" value="NZ_AZEE01000027.1"/>
</dbReference>
<dbReference type="Pfam" id="PF19087">
    <property type="entry name" value="DUF5776"/>
    <property type="match status" value="1"/>
</dbReference>
<reference evidence="2 3" key="1">
    <citation type="journal article" date="2015" name="Genome Announc.">
        <title>Expanding the biotechnology potential of lactobacilli through comparative genomics of 213 strains and associated genera.</title>
        <authorList>
            <person name="Sun Z."/>
            <person name="Harris H.M."/>
            <person name="McCann A."/>
            <person name="Guo C."/>
            <person name="Argimon S."/>
            <person name="Zhang W."/>
            <person name="Yang X."/>
            <person name="Jeffery I.B."/>
            <person name="Cooney J.C."/>
            <person name="Kagawa T.F."/>
            <person name="Liu W."/>
            <person name="Song Y."/>
            <person name="Salvetti E."/>
            <person name="Wrobel A."/>
            <person name="Rasinkangas P."/>
            <person name="Parkhill J."/>
            <person name="Rea M.C."/>
            <person name="O'Sullivan O."/>
            <person name="Ritari J."/>
            <person name="Douillard F.P."/>
            <person name="Paul Ross R."/>
            <person name="Yang R."/>
            <person name="Briner A.E."/>
            <person name="Felis G.E."/>
            <person name="de Vos W.M."/>
            <person name="Barrangou R."/>
            <person name="Klaenhammer T.R."/>
            <person name="Caufield P.W."/>
            <person name="Cui Y."/>
            <person name="Zhang H."/>
            <person name="O'Toole P.W."/>
        </authorList>
    </citation>
    <scope>NUCLEOTIDE SEQUENCE [LARGE SCALE GENOMIC DNA]</scope>
    <source>
        <strain evidence="2 3">DSM 19909</strain>
    </source>
</reference>
<dbReference type="OrthoDB" id="2330063at2"/>
<sequence>MKLQRVTTSVLLFSTILGVSVPVQDQFTQQVAYADTDVSSTMIADISQARDEVQTLVKTLSPNMTDDATSQSPLVQTYDTHLSTVNTIETQITAYEAGKLSRSQFLTAVKNIETSLINLATPVDWQAEANLVAALLQERQTEISQSGIDQSALSTNIAKYQKYTDATTISKNTLMRSKTGLSMLWNNLVNALLQTSVDTDTDTGDTTLHDDQRTFANFMLTQLATMRQTQIKQQAVGTDASKQTALAMVTQSLANDKAKLADKTLTKTGLISLVKGFYSEYAAIIPVTTYNQASDSDRSTAIAQLQATYESVLAALNQITGYDTDVAVAKQQLSQKLATYESQIGQAQTSTAINSVMSTGQSALTALKTLKPTSDELASTLAEIQAAATAQKQVIDQDDLASTAQKLTAKATIDAQVTKYTSNANMATTTVQVLTTIKKAAISTIQATQAMHTAAATATTSTEGGLTTDQINAAINAVITTGNRKKVGIQDDQNVAANLKVAAYAAVDKLVTNYENQLRRATTLAEMTAIQASGQSAVNAFSVSAKASSTDSIKADQSTKIVYAIGKVKLYKHASLTGSVVATYAKQKRTKRPMFKVVKKTQNSDGQSVFAVKAIRSGQTGYLTASRQSVVNAYYQTTPKTIKVIATKGINQYQSKQLTGKKMAVSKGRTLRVKKLIKLGLTSRFELTNGHYVSANKKLVLATKY</sequence>
<evidence type="ECO:0000313" key="3">
    <source>
        <dbReference type="Proteomes" id="UP000051160"/>
    </source>
</evidence>
<evidence type="ECO:0000313" key="2">
    <source>
        <dbReference type="EMBL" id="KRK98588.1"/>
    </source>
</evidence>
<dbReference type="Proteomes" id="UP000051160">
    <property type="component" value="Unassembled WGS sequence"/>
</dbReference>
<gene>
    <name evidence="2" type="ORF">FD04_GL000320</name>
</gene>
<accession>A0A0R1LRW5</accession>
<proteinExistence type="predicted"/>
<comment type="caution">
    <text evidence="2">The sequence shown here is derived from an EMBL/GenBank/DDBJ whole genome shotgun (WGS) entry which is preliminary data.</text>
</comment>
<keyword evidence="3" id="KW-1185">Reference proteome</keyword>
<dbReference type="InterPro" id="IPR044081">
    <property type="entry name" value="DUF5776"/>
</dbReference>
<protein>
    <recommendedName>
        <fullName evidence="1">DUF5776 domain-containing protein</fullName>
    </recommendedName>
</protein>
<feature type="domain" description="DUF5776" evidence="1">
    <location>
        <begin position="634"/>
        <end position="700"/>
    </location>
</feature>
<dbReference type="STRING" id="1423776.FD04_GL000320"/>
<dbReference type="EMBL" id="AZEE01000027">
    <property type="protein sequence ID" value="KRK98588.1"/>
    <property type="molecule type" value="Genomic_DNA"/>
</dbReference>
<name>A0A0R1LRW5_9LACO</name>
<evidence type="ECO:0000259" key="1">
    <source>
        <dbReference type="Pfam" id="PF19087"/>
    </source>
</evidence>